<organism evidence="3 4">
    <name type="scientific">Liparis tanakae</name>
    <name type="common">Tanaka's snailfish</name>
    <dbReference type="NCBI Taxonomy" id="230148"/>
    <lineage>
        <taxon>Eukaryota</taxon>
        <taxon>Metazoa</taxon>
        <taxon>Chordata</taxon>
        <taxon>Craniata</taxon>
        <taxon>Vertebrata</taxon>
        <taxon>Euteleostomi</taxon>
        <taxon>Actinopterygii</taxon>
        <taxon>Neopterygii</taxon>
        <taxon>Teleostei</taxon>
        <taxon>Neoteleostei</taxon>
        <taxon>Acanthomorphata</taxon>
        <taxon>Eupercaria</taxon>
        <taxon>Perciformes</taxon>
        <taxon>Cottioidei</taxon>
        <taxon>Cottales</taxon>
        <taxon>Liparidae</taxon>
        <taxon>Liparis</taxon>
    </lineage>
</organism>
<reference evidence="3 4" key="1">
    <citation type="submission" date="2019-03" db="EMBL/GenBank/DDBJ databases">
        <title>First draft genome of Liparis tanakae, snailfish: a comprehensive survey of snailfish specific genes.</title>
        <authorList>
            <person name="Kim W."/>
            <person name="Song I."/>
            <person name="Jeong J.-H."/>
            <person name="Kim D."/>
            <person name="Kim S."/>
            <person name="Ryu S."/>
            <person name="Song J.Y."/>
            <person name="Lee S.K."/>
        </authorList>
    </citation>
    <scope>NUCLEOTIDE SEQUENCE [LARGE SCALE GENOMIC DNA]</scope>
    <source>
        <tissue evidence="3">Muscle</tissue>
    </source>
</reference>
<feature type="region of interest" description="Disordered" evidence="1">
    <location>
        <begin position="130"/>
        <end position="153"/>
    </location>
</feature>
<keyword evidence="2" id="KW-1133">Transmembrane helix</keyword>
<protein>
    <submittedName>
        <fullName evidence="3">Uncharacterized protein</fullName>
    </submittedName>
</protein>
<comment type="caution">
    <text evidence="3">The sequence shown here is derived from an EMBL/GenBank/DDBJ whole genome shotgun (WGS) entry which is preliminary data.</text>
</comment>
<keyword evidence="2" id="KW-0812">Transmembrane</keyword>
<sequence>MAEELWLRSKLSLSRPAHRSAAAQYNPMLQHDVISIATGTGYLQTKNTLGSTNGSMWTQESSRILSTARGNLDKTHVTFKKPNFPVPMVTSKGTNYVIAEFCMPEEDRVHRVCAALRSLLQAQTLRGGAHTTSRRFSSAAAERGGGSPSALSRRGESPLALLSWLSGRFPVAMLPLLTCGVWLWVWRYSSSMSLPSFHRFHFFSISDCT</sequence>
<dbReference type="AlphaFoldDB" id="A0A4Z2HYK6"/>
<feature type="transmembrane region" description="Helical" evidence="2">
    <location>
        <begin position="159"/>
        <end position="185"/>
    </location>
</feature>
<proteinExistence type="predicted"/>
<dbReference type="Proteomes" id="UP000314294">
    <property type="component" value="Unassembled WGS sequence"/>
</dbReference>
<evidence type="ECO:0000313" key="3">
    <source>
        <dbReference type="EMBL" id="TNN70939.1"/>
    </source>
</evidence>
<evidence type="ECO:0000256" key="1">
    <source>
        <dbReference type="SAM" id="MobiDB-lite"/>
    </source>
</evidence>
<evidence type="ECO:0000256" key="2">
    <source>
        <dbReference type="SAM" id="Phobius"/>
    </source>
</evidence>
<evidence type="ECO:0000313" key="4">
    <source>
        <dbReference type="Proteomes" id="UP000314294"/>
    </source>
</evidence>
<accession>A0A4Z2HYK6</accession>
<gene>
    <name evidence="3" type="ORF">EYF80_018755</name>
</gene>
<name>A0A4Z2HYK6_9TELE</name>
<dbReference type="EMBL" id="SRLO01000156">
    <property type="protein sequence ID" value="TNN70939.1"/>
    <property type="molecule type" value="Genomic_DNA"/>
</dbReference>
<keyword evidence="4" id="KW-1185">Reference proteome</keyword>
<keyword evidence="2" id="KW-0472">Membrane</keyword>